<sequence>MSFGVAAAAIGAAGAIGSAVIGGRAAKKAGQAQADAANRQLDLQWDMYQQQREDQAPWRNTGGAALNQLAYLLGIQQNVNPAQAISDLYQTYLGRKPDESGFQNYMKLANSGMSIADIERSIASSPEAQDAVRSGRVDAPTVGTYAQQYGQQQSGSQPSGAFGSLLRGFTEQDFKTDPGYEFRLGEGQKALESSAAARGGLLSGAAAKAMTKYSQNFASNEYQNAYNRFTNDQTNTFNRLAGIAGVGQTATNQLGQAGQNYANQAGNAIQYGGTARGSGYINQANAINSGLGSLAGIAANTNWGAFGSGASAPSGIFGTVGGMNGVSPVTGMNSGVGYSYSPYSSFGGTYG</sequence>
<dbReference type="Pfam" id="PF13946">
    <property type="entry name" value="DUF4214"/>
    <property type="match status" value="1"/>
</dbReference>
<proteinExistence type="predicted"/>
<comment type="caution">
    <text evidence="2">The sequence shown here is derived from an EMBL/GenBank/DDBJ whole genome shotgun (WGS) entry which is preliminary data.</text>
</comment>
<protein>
    <submittedName>
        <fullName evidence="2">DUF4214 domain-containing protein</fullName>
    </submittedName>
</protein>
<gene>
    <name evidence="2" type="ORF">HLB16_14500</name>
</gene>
<name>A0A849BDA2_9BURK</name>
<dbReference type="Proteomes" id="UP000542973">
    <property type="component" value="Unassembled WGS sequence"/>
</dbReference>
<accession>A0A849BDA2</accession>
<feature type="domain" description="DUF4214" evidence="1">
    <location>
        <begin position="77"/>
        <end position="130"/>
    </location>
</feature>
<dbReference type="EMBL" id="JABEMD010000023">
    <property type="protein sequence ID" value="NNH12084.1"/>
    <property type="molecule type" value="Genomic_DNA"/>
</dbReference>
<reference evidence="2 3" key="1">
    <citation type="submission" date="2020-05" db="EMBL/GenBank/DDBJ databases">
        <title>MicrobeNet Type strains.</title>
        <authorList>
            <person name="Nicholson A.C."/>
        </authorList>
    </citation>
    <scope>NUCLEOTIDE SEQUENCE [LARGE SCALE GENOMIC DNA]</scope>
    <source>
        <strain evidence="2 3">ATCC 700815</strain>
    </source>
</reference>
<dbReference type="RefSeq" id="WP_151022401.1">
    <property type="nucleotide sequence ID" value="NZ_BAAAEB010000068.1"/>
</dbReference>
<evidence type="ECO:0000313" key="3">
    <source>
        <dbReference type="Proteomes" id="UP000542973"/>
    </source>
</evidence>
<organism evidence="2 3">
    <name type="scientific">Cupriavidus gilardii</name>
    <dbReference type="NCBI Taxonomy" id="82541"/>
    <lineage>
        <taxon>Bacteria</taxon>
        <taxon>Pseudomonadati</taxon>
        <taxon>Pseudomonadota</taxon>
        <taxon>Betaproteobacteria</taxon>
        <taxon>Burkholderiales</taxon>
        <taxon>Burkholderiaceae</taxon>
        <taxon>Cupriavidus</taxon>
    </lineage>
</organism>
<evidence type="ECO:0000313" key="2">
    <source>
        <dbReference type="EMBL" id="NNH12084.1"/>
    </source>
</evidence>
<evidence type="ECO:0000259" key="1">
    <source>
        <dbReference type="Pfam" id="PF13946"/>
    </source>
</evidence>
<dbReference type="AlphaFoldDB" id="A0A849BDA2"/>
<dbReference type="InterPro" id="IPR025282">
    <property type="entry name" value="DUF4214"/>
</dbReference>